<proteinExistence type="predicted"/>
<dbReference type="RefSeq" id="WP_217744021.1">
    <property type="nucleotide sequence ID" value="NZ_JAHOEM010000009.1"/>
</dbReference>
<reference evidence="1" key="1">
    <citation type="submission" date="2021-06" db="EMBL/GenBank/DDBJ databases">
        <title>Collection of gut derived symbiotic bacterial strains cultured from healthy donors.</title>
        <authorList>
            <person name="Lin H."/>
            <person name="Littmann E."/>
            <person name="Pamer E.G."/>
        </authorList>
    </citation>
    <scope>NUCLEOTIDE SEQUENCE</scope>
    <source>
        <strain evidence="1">MSK.21.74</strain>
    </source>
</reference>
<dbReference type="AlphaFoldDB" id="A0AAW4MYX7"/>
<dbReference type="Proteomes" id="UP001196765">
    <property type="component" value="Unassembled WGS sequence"/>
</dbReference>
<name>A0AAW4MYX7_9BACT</name>
<evidence type="ECO:0000313" key="2">
    <source>
        <dbReference type="Proteomes" id="UP001196765"/>
    </source>
</evidence>
<organism evidence="1 2">
    <name type="scientific">Segatella copri</name>
    <dbReference type="NCBI Taxonomy" id="165179"/>
    <lineage>
        <taxon>Bacteria</taxon>
        <taxon>Pseudomonadati</taxon>
        <taxon>Bacteroidota</taxon>
        <taxon>Bacteroidia</taxon>
        <taxon>Bacteroidales</taxon>
        <taxon>Prevotellaceae</taxon>
        <taxon>Segatella</taxon>
    </lineage>
</organism>
<gene>
    <name evidence="1" type="ORF">KSW82_01645</name>
</gene>
<comment type="caution">
    <text evidence="1">The sequence shown here is derived from an EMBL/GenBank/DDBJ whole genome shotgun (WGS) entry which is preliminary data.</text>
</comment>
<protein>
    <submittedName>
        <fullName evidence="1">Uncharacterized protein</fullName>
    </submittedName>
</protein>
<sequence>MADKTNDLETRQYYKKQALNLFAGRGYDYEEDGIRKEGARIIISSANKPQTRSLLVRVYFNGLVNFSRQKVSLDVPNIKVKGLTKIDSSLYVCIYYYNQECIDYKDGQPIYKDVTLKKAKCYIEKQNSEKGNEYTILFGDIYATDKKGLK</sequence>
<evidence type="ECO:0000313" key="1">
    <source>
        <dbReference type="EMBL" id="MBV3386445.1"/>
    </source>
</evidence>
<accession>A0AAW4MYX7</accession>
<dbReference type="EMBL" id="JAHOEI010000003">
    <property type="protein sequence ID" value="MBV3386445.1"/>
    <property type="molecule type" value="Genomic_DNA"/>
</dbReference>